<dbReference type="PANTHER" id="PTHR33692:SF1">
    <property type="entry name" value="RIBOSOME MATURATION FACTOR RIMM"/>
    <property type="match status" value="1"/>
</dbReference>
<proteinExistence type="predicted"/>
<dbReference type="EMBL" id="AJWZ01002813">
    <property type="protein sequence ID" value="EKC69941.1"/>
    <property type="molecule type" value="Genomic_DNA"/>
</dbReference>
<keyword evidence="4" id="KW-0143">Chaperone</keyword>
<dbReference type="InterPro" id="IPR011033">
    <property type="entry name" value="PRC_barrel-like_sf"/>
</dbReference>
<name>K1UEK2_9ZZZZ</name>
<dbReference type="Gene3D" id="2.40.30.60">
    <property type="entry name" value="RimM"/>
    <property type="match status" value="1"/>
</dbReference>
<evidence type="ECO:0000259" key="6">
    <source>
        <dbReference type="Pfam" id="PF24986"/>
    </source>
</evidence>
<dbReference type="Gene3D" id="2.30.30.240">
    <property type="entry name" value="PRC-barrel domain"/>
    <property type="match status" value="1"/>
</dbReference>
<protein>
    <submittedName>
        <fullName evidence="7">16S rRNA processing protein RimM</fullName>
    </submittedName>
</protein>
<evidence type="ECO:0000313" key="7">
    <source>
        <dbReference type="EMBL" id="EKC69941.1"/>
    </source>
</evidence>
<evidence type="ECO:0000256" key="4">
    <source>
        <dbReference type="ARBA" id="ARBA00023186"/>
    </source>
</evidence>
<dbReference type="InterPro" id="IPR009000">
    <property type="entry name" value="Transl_B-barrel_sf"/>
</dbReference>
<dbReference type="InterPro" id="IPR002676">
    <property type="entry name" value="RimM_N"/>
</dbReference>
<dbReference type="SUPFAM" id="SSF50447">
    <property type="entry name" value="Translation proteins"/>
    <property type="match status" value="1"/>
</dbReference>
<accession>K1UEK2</accession>
<dbReference type="InterPro" id="IPR011961">
    <property type="entry name" value="RimM"/>
</dbReference>
<keyword evidence="3" id="KW-0698">rRNA processing</keyword>
<dbReference type="Pfam" id="PF01782">
    <property type="entry name" value="RimM"/>
    <property type="match status" value="1"/>
</dbReference>
<keyword evidence="2" id="KW-0690">Ribosome biogenesis</keyword>
<dbReference type="Pfam" id="PF24986">
    <property type="entry name" value="PRC_RimM"/>
    <property type="match status" value="1"/>
</dbReference>
<evidence type="ECO:0000259" key="5">
    <source>
        <dbReference type="Pfam" id="PF01782"/>
    </source>
</evidence>
<dbReference type="NCBIfam" id="TIGR02273">
    <property type="entry name" value="16S_RimM"/>
    <property type="match status" value="1"/>
</dbReference>
<dbReference type="InterPro" id="IPR036976">
    <property type="entry name" value="RimM_N_sf"/>
</dbReference>
<feature type="non-terminal residue" evidence="7">
    <location>
        <position position="1"/>
    </location>
</feature>
<feature type="domain" description="RimM N-terminal" evidence="5">
    <location>
        <begin position="3"/>
        <end position="42"/>
    </location>
</feature>
<dbReference type="SUPFAM" id="SSF50346">
    <property type="entry name" value="PRC-barrel domain"/>
    <property type="match status" value="1"/>
</dbReference>
<gene>
    <name evidence="7" type="ORF">OBE_04140</name>
</gene>
<organism evidence="7">
    <name type="scientific">human gut metagenome</name>
    <dbReference type="NCBI Taxonomy" id="408170"/>
    <lineage>
        <taxon>unclassified sequences</taxon>
        <taxon>metagenomes</taxon>
        <taxon>organismal metagenomes</taxon>
    </lineage>
</organism>
<evidence type="ECO:0000256" key="2">
    <source>
        <dbReference type="ARBA" id="ARBA00022517"/>
    </source>
</evidence>
<evidence type="ECO:0000256" key="3">
    <source>
        <dbReference type="ARBA" id="ARBA00022552"/>
    </source>
</evidence>
<dbReference type="GO" id="GO:0043022">
    <property type="term" value="F:ribosome binding"/>
    <property type="evidence" value="ECO:0007669"/>
    <property type="project" value="InterPro"/>
</dbReference>
<dbReference type="AlphaFoldDB" id="K1UEK2"/>
<comment type="caution">
    <text evidence="7">The sequence shown here is derived from an EMBL/GenBank/DDBJ whole genome shotgun (WGS) entry which is preliminary data.</text>
</comment>
<dbReference type="InterPro" id="IPR056792">
    <property type="entry name" value="PRC_RimM"/>
</dbReference>
<feature type="domain" description="Ribosome maturation factor RimM PRC barrel" evidence="6">
    <location>
        <begin position="56"/>
        <end position="113"/>
    </location>
</feature>
<sequence>LQLFQIEKVNYSKGMVILKLKGIETPEQAETLRNCYIKMDRKNAKKLPEGTYYIADLIGLDVYSDEEELLGKVDYIYNTGSSDIYVVKNDEGKEILLPAIKDVLKQVDLENKK</sequence>
<dbReference type="GO" id="GO:0005840">
    <property type="term" value="C:ribosome"/>
    <property type="evidence" value="ECO:0007669"/>
    <property type="project" value="InterPro"/>
</dbReference>
<keyword evidence="1" id="KW-0963">Cytoplasm</keyword>
<dbReference type="PANTHER" id="PTHR33692">
    <property type="entry name" value="RIBOSOME MATURATION FACTOR RIMM"/>
    <property type="match status" value="1"/>
</dbReference>
<dbReference type="GO" id="GO:0006364">
    <property type="term" value="P:rRNA processing"/>
    <property type="evidence" value="ECO:0007669"/>
    <property type="project" value="UniProtKB-KW"/>
</dbReference>
<evidence type="ECO:0000256" key="1">
    <source>
        <dbReference type="ARBA" id="ARBA00022490"/>
    </source>
</evidence>
<reference evidence="7" key="1">
    <citation type="journal article" date="2013" name="Environ. Microbiol.">
        <title>Microbiota from the distal guts of lean and obese adolescents exhibit partial functional redundancy besides clear differences in community structure.</title>
        <authorList>
            <person name="Ferrer M."/>
            <person name="Ruiz A."/>
            <person name="Lanza F."/>
            <person name="Haange S.B."/>
            <person name="Oberbach A."/>
            <person name="Till H."/>
            <person name="Bargiela R."/>
            <person name="Campoy C."/>
            <person name="Segura M.T."/>
            <person name="Richter M."/>
            <person name="von Bergen M."/>
            <person name="Seifert J."/>
            <person name="Suarez A."/>
        </authorList>
    </citation>
    <scope>NUCLEOTIDE SEQUENCE</scope>
</reference>